<name>A0A0C1R835_9CLOT</name>
<proteinExistence type="predicted"/>
<dbReference type="CDD" id="cd04301">
    <property type="entry name" value="NAT_SF"/>
    <property type="match status" value="1"/>
</dbReference>
<keyword evidence="2" id="KW-0808">Transferase</keyword>
<organism evidence="2 3">
    <name type="scientific">Clostridium argentinense CDC 2741</name>
    <dbReference type="NCBI Taxonomy" id="1418104"/>
    <lineage>
        <taxon>Bacteria</taxon>
        <taxon>Bacillati</taxon>
        <taxon>Bacillota</taxon>
        <taxon>Clostridia</taxon>
        <taxon>Eubacteriales</taxon>
        <taxon>Clostridiaceae</taxon>
        <taxon>Clostridium</taxon>
    </lineage>
</organism>
<dbReference type="AlphaFoldDB" id="A0A0C1R835"/>
<evidence type="ECO:0000313" key="3">
    <source>
        <dbReference type="Proteomes" id="UP000031366"/>
    </source>
</evidence>
<dbReference type="InterPro" id="IPR000182">
    <property type="entry name" value="GNAT_dom"/>
</dbReference>
<dbReference type="PROSITE" id="PS51186">
    <property type="entry name" value="GNAT"/>
    <property type="match status" value="1"/>
</dbReference>
<feature type="domain" description="N-acetyltransferase" evidence="1">
    <location>
        <begin position="2"/>
        <end position="144"/>
    </location>
</feature>
<dbReference type="GO" id="GO:0016747">
    <property type="term" value="F:acyltransferase activity, transferring groups other than amino-acyl groups"/>
    <property type="evidence" value="ECO:0007669"/>
    <property type="project" value="InterPro"/>
</dbReference>
<comment type="caution">
    <text evidence="2">The sequence shown here is derived from an EMBL/GenBank/DDBJ whole genome shotgun (WGS) entry which is preliminary data.</text>
</comment>
<dbReference type="OrthoDB" id="9127144at2"/>
<reference evidence="2 3" key="1">
    <citation type="journal article" date="2015" name="Infect. Genet. Evol.">
        <title>Genomic sequences of six botulinum neurotoxin-producing strains representing three clostridial species illustrate the mobility and diversity of botulinum neurotoxin genes.</title>
        <authorList>
            <person name="Smith T.J."/>
            <person name="Hill K.K."/>
            <person name="Xie G."/>
            <person name="Foley B.T."/>
            <person name="Williamson C.H."/>
            <person name="Foster J.T."/>
            <person name="Johnson S.L."/>
            <person name="Chertkov O."/>
            <person name="Teshima H."/>
            <person name="Gibbons H.S."/>
            <person name="Johnsky L.A."/>
            <person name="Karavis M.A."/>
            <person name="Smith L.A."/>
        </authorList>
    </citation>
    <scope>NUCLEOTIDE SEQUENCE [LARGE SCALE GENOMIC DNA]</scope>
    <source>
        <strain evidence="2 3">CDC 2741</strain>
    </source>
</reference>
<dbReference type="Gene3D" id="3.40.630.30">
    <property type="match status" value="1"/>
</dbReference>
<gene>
    <name evidence="2" type="ORF">U732_3450</name>
</gene>
<dbReference type="InterPro" id="IPR050276">
    <property type="entry name" value="MshD_Acetyltransferase"/>
</dbReference>
<dbReference type="STRING" id="29341.RSJ17_18685"/>
<dbReference type="Pfam" id="PF00583">
    <property type="entry name" value="Acetyltransf_1"/>
    <property type="match status" value="1"/>
</dbReference>
<dbReference type="SUPFAM" id="SSF55729">
    <property type="entry name" value="Acyl-CoA N-acyltransferases (Nat)"/>
    <property type="match status" value="1"/>
</dbReference>
<keyword evidence="3" id="KW-1185">Reference proteome</keyword>
<evidence type="ECO:0000313" key="2">
    <source>
        <dbReference type="EMBL" id="KIE46711.1"/>
    </source>
</evidence>
<dbReference type="PANTHER" id="PTHR43617:SF2">
    <property type="entry name" value="UPF0039 PROTEIN SLL0451"/>
    <property type="match status" value="1"/>
</dbReference>
<protein>
    <submittedName>
        <fullName evidence="2">Acetyltransferase domain protein</fullName>
    </submittedName>
</protein>
<dbReference type="Proteomes" id="UP000031366">
    <property type="component" value="Unassembled WGS sequence"/>
</dbReference>
<evidence type="ECO:0000259" key="1">
    <source>
        <dbReference type="PROSITE" id="PS51186"/>
    </source>
</evidence>
<dbReference type="PANTHER" id="PTHR43617">
    <property type="entry name" value="L-AMINO ACID N-ACETYLTRANSFERASE"/>
    <property type="match status" value="1"/>
</dbReference>
<sequence>MILFKEITRENFWECIELNVAENQKNFVTSNAVSIAQAKVQPECIPLAVYDDDTMVGFVMYCIDEDDGEYWIYRIMIDKNYQSNGYGKKTLEKLLEIIKEDKSHNKIFLGVHKESIQAVNLYKSVGFDFNGQVFDGEHIMMLDY</sequence>
<dbReference type="EMBL" id="AYSO01000016">
    <property type="protein sequence ID" value="KIE46711.1"/>
    <property type="molecule type" value="Genomic_DNA"/>
</dbReference>
<accession>A0A0C1R835</accession>
<dbReference type="InterPro" id="IPR016181">
    <property type="entry name" value="Acyl_CoA_acyltransferase"/>
</dbReference>